<organism evidence="2 3">
    <name type="scientific">Gordonia malaquae NBRC 108250</name>
    <dbReference type="NCBI Taxonomy" id="1223542"/>
    <lineage>
        <taxon>Bacteria</taxon>
        <taxon>Bacillati</taxon>
        <taxon>Actinomycetota</taxon>
        <taxon>Actinomycetes</taxon>
        <taxon>Mycobacteriales</taxon>
        <taxon>Gordoniaceae</taxon>
        <taxon>Gordonia</taxon>
    </lineage>
</organism>
<dbReference type="OrthoDB" id="4380993at2"/>
<feature type="transmembrane region" description="Helical" evidence="1">
    <location>
        <begin position="49"/>
        <end position="66"/>
    </location>
</feature>
<evidence type="ECO:0000256" key="1">
    <source>
        <dbReference type="SAM" id="Phobius"/>
    </source>
</evidence>
<reference evidence="2 3" key="1">
    <citation type="submission" date="2013-02" db="EMBL/GenBank/DDBJ databases">
        <title>Whole genome shotgun sequence of Gordonia malaquae NBRC 108250.</title>
        <authorList>
            <person name="Yoshida I."/>
            <person name="Hosoyama A."/>
            <person name="Tsuchikane K."/>
            <person name="Ando Y."/>
            <person name="Baba S."/>
            <person name="Ohji S."/>
            <person name="Hamada M."/>
            <person name="Tamura T."/>
            <person name="Yamazoe A."/>
            <person name="Yamazaki S."/>
            <person name="Fujita N."/>
        </authorList>
    </citation>
    <scope>NUCLEOTIDE SEQUENCE [LARGE SCALE GENOMIC DNA]</scope>
    <source>
        <strain evidence="2 3">NBRC 108250</strain>
    </source>
</reference>
<evidence type="ECO:0000313" key="2">
    <source>
        <dbReference type="EMBL" id="GAC78016.1"/>
    </source>
</evidence>
<feature type="transmembrane region" description="Helical" evidence="1">
    <location>
        <begin position="18"/>
        <end position="37"/>
    </location>
</feature>
<proteinExistence type="predicted"/>
<dbReference type="EMBL" id="BAOP01000001">
    <property type="protein sequence ID" value="GAC78016.1"/>
    <property type="molecule type" value="Genomic_DNA"/>
</dbReference>
<dbReference type="RefSeq" id="WP_008375819.1">
    <property type="nucleotide sequence ID" value="NZ_BAOP01000001.1"/>
</dbReference>
<accession>M3T9A1</accession>
<keyword evidence="1" id="KW-0472">Membrane</keyword>
<evidence type="ECO:0000313" key="3">
    <source>
        <dbReference type="Proteomes" id="UP000035009"/>
    </source>
</evidence>
<keyword evidence="1" id="KW-0812">Transmembrane</keyword>
<keyword evidence="3" id="KW-1185">Reference proteome</keyword>
<name>M3T9A1_GORML</name>
<comment type="caution">
    <text evidence="2">The sequence shown here is derived from an EMBL/GenBank/DDBJ whole genome shotgun (WGS) entry which is preliminary data.</text>
</comment>
<protein>
    <submittedName>
        <fullName evidence="2">Uncharacterized protein</fullName>
    </submittedName>
</protein>
<sequence>MADPNIHHESHGNHPMSLLAFVLLLAGGALSALWIVTLADLPEGRTMNITYGVLALGCLVSAALIFRHLTTHLHHSPVMPDNTQSEIDRYLAKVR</sequence>
<gene>
    <name evidence="2" type="ORF">GM1_001_01410</name>
</gene>
<dbReference type="eggNOG" id="ENOG5031VW4">
    <property type="taxonomic scope" value="Bacteria"/>
</dbReference>
<dbReference type="Proteomes" id="UP000035009">
    <property type="component" value="Unassembled WGS sequence"/>
</dbReference>
<dbReference type="AlphaFoldDB" id="M3T9A1"/>
<keyword evidence="1" id="KW-1133">Transmembrane helix</keyword>